<evidence type="ECO:0000313" key="3">
    <source>
        <dbReference type="Proteomes" id="UP000467841"/>
    </source>
</evidence>
<sequence>MFVTCIDIVLIVLKLLSSTNFIPFKIWSSFVFQHFKIWNLALIPCEPSRSPSFSSTKRSSSMSLTMDREPTWARSPSSSEAKAEEEQP</sequence>
<reference evidence="2" key="1">
    <citation type="submission" date="2020-01" db="EMBL/GenBank/DDBJ databases">
        <authorList>
            <person name="Mishra B."/>
        </authorList>
    </citation>
    <scope>NUCLEOTIDE SEQUENCE [LARGE SCALE GENOMIC DNA]</scope>
</reference>
<evidence type="ECO:0000256" key="1">
    <source>
        <dbReference type="SAM" id="MobiDB-lite"/>
    </source>
</evidence>
<proteinExistence type="predicted"/>
<keyword evidence="3" id="KW-1185">Reference proteome</keyword>
<accession>A0A6D2JH14</accession>
<comment type="caution">
    <text evidence="2">The sequence shown here is derived from an EMBL/GenBank/DDBJ whole genome shotgun (WGS) entry which is preliminary data.</text>
</comment>
<feature type="compositionally biased region" description="Low complexity" evidence="1">
    <location>
        <begin position="47"/>
        <end position="65"/>
    </location>
</feature>
<dbReference type="Proteomes" id="UP000467841">
    <property type="component" value="Unassembled WGS sequence"/>
</dbReference>
<evidence type="ECO:0000313" key="2">
    <source>
        <dbReference type="EMBL" id="CAA7036654.1"/>
    </source>
</evidence>
<feature type="region of interest" description="Disordered" evidence="1">
    <location>
        <begin position="46"/>
        <end position="88"/>
    </location>
</feature>
<organism evidence="2 3">
    <name type="scientific">Microthlaspi erraticum</name>
    <dbReference type="NCBI Taxonomy" id="1685480"/>
    <lineage>
        <taxon>Eukaryota</taxon>
        <taxon>Viridiplantae</taxon>
        <taxon>Streptophyta</taxon>
        <taxon>Embryophyta</taxon>
        <taxon>Tracheophyta</taxon>
        <taxon>Spermatophyta</taxon>
        <taxon>Magnoliopsida</taxon>
        <taxon>eudicotyledons</taxon>
        <taxon>Gunneridae</taxon>
        <taxon>Pentapetalae</taxon>
        <taxon>rosids</taxon>
        <taxon>malvids</taxon>
        <taxon>Brassicales</taxon>
        <taxon>Brassicaceae</taxon>
        <taxon>Coluteocarpeae</taxon>
        <taxon>Microthlaspi</taxon>
    </lineage>
</organism>
<gene>
    <name evidence="2" type="ORF">MERR_LOCUS23889</name>
</gene>
<dbReference type="EMBL" id="CACVBM020001163">
    <property type="protein sequence ID" value="CAA7036654.1"/>
    <property type="molecule type" value="Genomic_DNA"/>
</dbReference>
<name>A0A6D2JH14_9BRAS</name>
<dbReference type="AlphaFoldDB" id="A0A6D2JH14"/>
<protein>
    <submittedName>
        <fullName evidence="2">Uncharacterized protein</fullName>
    </submittedName>
</protein>